<evidence type="ECO:0000313" key="2">
    <source>
        <dbReference type="EnsemblMetazoa" id="Aqu2.1.41847_001"/>
    </source>
</evidence>
<proteinExistence type="predicted"/>
<dbReference type="EnsemblMetazoa" id="Aqu2.1.11974_001">
    <property type="protein sequence ID" value="Aqu2.1.11974_001"/>
    <property type="gene ID" value="Aqu2.1.11974"/>
</dbReference>
<reference evidence="2" key="1">
    <citation type="submission" date="2017-05" db="UniProtKB">
        <authorList>
            <consortium name="EnsemblMetazoa"/>
        </authorList>
    </citation>
    <scope>IDENTIFICATION</scope>
</reference>
<feature type="coiled-coil region" evidence="1">
    <location>
        <begin position="2"/>
        <end position="31"/>
    </location>
</feature>
<protein>
    <submittedName>
        <fullName evidence="2">Uncharacterized protein</fullName>
    </submittedName>
</protein>
<sequence length="54" mass="6445">EKEEEQRRLKKQEEKKEKKRVQEALAVQLREVAIQRRTEALRLMSVLLARAAET</sequence>
<name>A0A1X7VP45_AMPQE</name>
<dbReference type="EnsemblMetazoa" id="Aqu2.1.41847_001">
    <property type="protein sequence ID" value="Aqu2.1.41847_001"/>
    <property type="gene ID" value="Aqu2.1.41847"/>
</dbReference>
<keyword evidence="1" id="KW-0175">Coiled coil</keyword>
<organism evidence="2">
    <name type="scientific">Amphimedon queenslandica</name>
    <name type="common">Sponge</name>
    <dbReference type="NCBI Taxonomy" id="400682"/>
    <lineage>
        <taxon>Eukaryota</taxon>
        <taxon>Metazoa</taxon>
        <taxon>Porifera</taxon>
        <taxon>Demospongiae</taxon>
        <taxon>Heteroscleromorpha</taxon>
        <taxon>Haplosclerida</taxon>
        <taxon>Niphatidae</taxon>
        <taxon>Amphimedon</taxon>
    </lineage>
</organism>
<dbReference type="AlphaFoldDB" id="A0A1X7VP45"/>
<evidence type="ECO:0000256" key="1">
    <source>
        <dbReference type="SAM" id="Coils"/>
    </source>
</evidence>
<accession>A0A1X7VP45</accession>